<keyword evidence="4 9" id="KW-0808">Transferase</keyword>
<keyword evidence="7 9" id="KW-0067">ATP-binding</keyword>
<dbReference type="PIRSF" id="PIRSF000728">
    <property type="entry name" value="NAGK"/>
    <property type="match status" value="1"/>
</dbReference>
<keyword evidence="2 9" id="KW-0055">Arginine biosynthesis</keyword>
<dbReference type="InterPro" id="IPR036393">
    <property type="entry name" value="AceGlu_kinase-like_sf"/>
</dbReference>
<keyword evidence="12" id="KW-1185">Reference proteome</keyword>
<keyword evidence="9" id="KW-0963">Cytoplasm</keyword>
<evidence type="ECO:0000256" key="3">
    <source>
        <dbReference type="ARBA" id="ARBA00022605"/>
    </source>
</evidence>
<evidence type="ECO:0000256" key="1">
    <source>
        <dbReference type="ARBA" id="ARBA00004828"/>
    </source>
</evidence>
<comment type="caution">
    <text evidence="11">The sequence shown here is derived from an EMBL/GenBank/DDBJ whole genome shotgun (WGS) entry which is preliminary data.</text>
</comment>
<feature type="binding site" evidence="9">
    <location>
        <position position="159"/>
    </location>
    <ligand>
        <name>substrate</name>
    </ligand>
</feature>
<dbReference type="PANTHER" id="PTHR23342:SF0">
    <property type="entry name" value="N-ACETYLGLUTAMATE SYNTHASE, MITOCHONDRIAL"/>
    <property type="match status" value="1"/>
</dbReference>
<dbReference type="InterPro" id="IPR037528">
    <property type="entry name" value="ArgB"/>
</dbReference>
<feature type="binding site" evidence="9">
    <location>
        <position position="64"/>
    </location>
    <ligand>
        <name>substrate</name>
    </ligand>
</feature>
<dbReference type="HAMAP" id="MF_00082">
    <property type="entry name" value="ArgB"/>
    <property type="match status" value="1"/>
</dbReference>
<dbReference type="GO" id="GO:0005524">
    <property type="term" value="F:ATP binding"/>
    <property type="evidence" value="ECO:0007669"/>
    <property type="project" value="UniProtKB-UniRule"/>
</dbReference>
<dbReference type="UniPathway" id="UPA00068">
    <property type="reaction ID" value="UER00107"/>
</dbReference>
<feature type="domain" description="Aspartate/glutamate/uridylate kinase" evidence="10">
    <location>
        <begin position="5"/>
        <end position="242"/>
    </location>
</feature>
<evidence type="ECO:0000256" key="8">
    <source>
        <dbReference type="ARBA" id="ARBA00048141"/>
    </source>
</evidence>
<dbReference type="Gene3D" id="3.40.1160.10">
    <property type="entry name" value="Acetylglutamate kinase-like"/>
    <property type="match status" value="1"/>
</dbReference>
<reference evidence="11 12" key="1">
    <citation type="submission" date="2019-01" db="EMBL/GenBank/DDBJ databases">
        <authorList>
            <person name="Chen W.-M."/>
        </authorList>
    </citation>
    <scope>NUCLEOTIDE SEQUENCE [LARGE SCALE GENOMIC DNA]</scope>
    <source>
        <strain evidence="11 12">FSY-15</strain>
    </source>
</reference>
<dbReference type="CDD" id="cd04238">
    <property type="entry name" value="AAK_NAGK-like"/>
    <property type="match status" value="1"/>
</dbReference>
<dbReference type="GO" id="GO:0042450">
    <property type="term" value="P:L-arginine biosynthetic process via ornithine"/>
    <property type="evidence" value="ECO:0007669"/>
    <property type="project" value="UniProtKB-UniRule"/>
</dbReference>
<organism evidence="11 12">
    <name type="scientific">Sandaracinomonas limnophila</name>
    <dbReference type="NCBI Taxonomy" id="1862386"/>
    <lineage>
        <taxon>Bacteria</taxon>
        <taxon>Pseudomonadati</taxon>
        <taxon>Bacteroidota</taxon>
        <taxon>Cytophagia</taxon>
        <taxon>Cytophagales</taxon>
        <taxon>Flectobacillaceae</taxon>
        <taxon>Sandaracinomonas</taxon>
    </lineage>
</organism>
<keyword evidence="5 9" id="KW-0547">Nucleotide-binding</keyword>
<dbReference type="Proteomes" id="UP000282832">
    <property type="component" value="Unassembled WGS sequence"/>
</dbReference>
<comment type="pathway">
    <text evidence="1 9">Amino-acid biosynthesis; L-arginine biosynthesis; N(2)-acetyl-L-ornithine from L-glutamate: step 2/4.</text>
</comment>
<sequence length="259" mass="27985">MAKTKLKVIKIGGNIIDNPEKLAQFLDNLANLNSPFVLIHGGGKVATEMSKSMGIESQMIQGRRVTDEATLKIVTMVYAGWINKNIVAKLQANGVNAMGLCGPDGQIVLSKKRNPEPINYGFVGDIIEVNGEKLKVLIENGFTPIIAPITSDSEGLLLNTNADTMAQAIAIGLSPYFDVELAYCFEKPGVLMDANDDNSVILNIDSTYFQELKEKGIVSDGMIPKLENALKAIAEGVEVVKIMHADNLLNPSIGTEIRK</sequence>
<feature type="site" description="Transition state stabilizer" evidence="9">
    <location>
        <position position="10"/>
    </location>
</feature>
<keyword evidence="6 9" id="KW-0418">Kinase</keyword>
<evidence type="ECO:0000256" key="2">
    <source>
        <dbReference type="ARBA" id="ARBA00022571"/>
    </source>
</evidence>
<dbReference type="SUPFAM" id="SSF53633">
    <property type="entry name" value="Carbamate kinase-like"/>
    <property type="match status" value="1"/>
</dbReference>
<evidence type="ECO:0000313" key="12">
    <source>
        <dbReference type="Proteomes" id="UP000282832"/>
    </source>
</evidence>
<keyword evidence="3 9" id="KW-0028">Amino-acid biosynthesis</keyword>
<gene>
    <name evidence="9 11" type="primary">argB</name>
    <name evidence="11" type="ORF">EOJ36_10470</name>
</gene>
<accession>A0A437PN48</accession>
<evidence type="ECO:0000256" key="5">
    <source>
        <dbReference type="ARBA" id="ARBA00022741"/>
    </source>
</evidence>
<dbReference type="EC" id="2.7.2.8" evidence="9"/>
<dbReference type="NCBIfam" id="TIGR00761">
    <property type="entry name" value="argB"/>
    <property type="match status" value="1"/>
</dbReference>
<dbReference type="RefSeq" id="WP_127805111.1">
    <property type="nucleotide sequence ID" value="NZ_SACY01000005.1"/>
</dbReference>
<comment type="catalytic activity">
    <reaction evidence="8 9">
        <text>N-acetyl-L-glutamate + ATP = N-acetyl-L-glutamyl 5-phosphate + ADP</text>
        <dbReference type="Rhea" id="RHEA:14629"/>
        <dbReference type="ChEBI" id="CHEBI:30616"/>
        <dbReference type="ChEBI" id="CHEBI:44337"/>
        <dbReference type="ChEBI" id="CHEBI:57936"/>
        <dbReference type="ChEBI" id="CHEBI:456216"/>
        <dbReference type="EC" id="2.7.2.8"/>
    </reaction>
</comment>
<dbReference type="Pfam" id="PF00696">
    <property type="entry name" value="AA_kinase"/>
    <property type="match status" value="1"/>
</dbReference>
<evidence type="ECO:0000259" key="10">
    <source>
        <dbReference type="Pfam" id="PF00696"/>
    </source>
</evidence>
<evidence type="ECO:0000256" key="7">
    <source>
        <dbReference type="ARBA" id="ARBA00022840"/>
    </source>
</evidence>
<evidence type="ECO:0000256" key="9">
    <source>
        <dbReference type="HAMAP-Rule" id="MF_00082"/>
    </source>
</evidence>
<name>A0A437PN48_9BACT</name>
<feature type="site" description="Transition state stabilizer" evidence="9">
    <location>
        <position position="225"/>
    </location>
</feature>
<evidence type="ECO:0000256" key="6">
    <source>
        <dbReference type="ARBA" id="ARBA00022777"/>
    </source>
</evidence>
<dbReference type="OrthoDB" id="9803155at2"/>
<dbReference type="InterPro" id="IPR004662">
    <property type="entry name" value="AcgluKinase_fam"/>
</dbReference>
<dbReference type="PANTHER" id="PTHR23342">
    <property type="entry name" value="N-ACETYLGLUTAMATE SYNTHASE"/>
    <property type="match status" value="1"/>
</dbReference>
<comment type="similarity">
    <text evidence="9">Belongs to the acetylglutamate kinase family. ArgB subfamily.</text>
</comment>
<feature type="binding site" evidence="9">
    <location>
        <begin position="42"/>
        <end position="43"/>
    </location>
    <ligand>
        <name>substrate</name>
    </ligand>
</feature>
<evidence type="ECO:0000256" key="4">
    <source>
        <dbReference type="ARBA" id="ARBA00022679"/>
    </source>
</evidence>
<evidence type="ECO:0000313" key="11">
    <source>
        <dbReference type="EMBL" id="RVU23494.1"/>
    </source>
</evidence>
<comment type="function">
    <text evidence="9">Catalyzes the ATP-dependent phosphorylation of N-acetyl-L-glutamate.</text>
</comment>
<proteinExistence type="inferred from homology"/>
<dbReference type="GO" id="GO:0005737">
    <property type="term" value="C:cytoplasm"/>
    <property type="evidence" value="ECO:0007669"/>
    <property type="project" value="UniProtKB-SubCell"/>
</dbReference>
<dbReference type="GO" id="GO:0003991">
    <property type="term" value="F:acetylglutamate kinase activity"/>
    <property type="evidence" value="ECO:0007669"/>
    <property type="project" value="UniProtKB-UniRule"/>
</dbReference>
<dbReference type="EMBL" id="SACY01000005">
    <property type="protein sequence ID" value="RVU23494.1"/>
    <property type="molecule type" value="Genomic_DNA"/>
</dbReference>
<dbReference type="InterPro" id="IPR001048">
    <property type="entry name" value="Asp/Glu/Uridylate_kinase"/>
</dbReference>
<comment type="subcellular location">
    <subcellularLocation>
        <location evidence="9">Cytoplasm</location>
    </subcellularLocation>
</comment>
<protein>
    <recommendedName>
        <fullName evidence="9">Acetylglutamate kinase</fullName>
        <ecNumber evidence="9">2.7.2.8</ecNumber>
    </recommendedName>
    <alternativeName>
        <fullName evidence="9">N-acetyl-L-glutamate 5-phosphotransferase</fullName>
    </alternativeName>
    <alternativeName>
        <fullName evidence="9">NAG kinase</fullName>
        <shortName evidence="9">NAGK</shortName>
    </alternativeName>
</protein>
<dbReference type="AlphaFoldDB" id="A0A437PN48"/>